<evidence type="ECO:0000313" key="1">
    <source>
        <dbReference type="EMBL" id="RNA30286.1"/>
    </source>
</evidence>
<comment type="caution">
    <text evidence="1">The sequence shown here is derived from an EMBL/GenBank/DDBJ whole genome shotgun (WGS) entry which is preliminary data.</text>
</comment>
<evidence type="ECO:0000313" key="2">
    <source>
        <dbReference type="Proteomes" id="UP000276133"/>
    </source>
</evidence>
<dbReference type="Proteomes" id="UP000276133">
    <property type="component" value="Unassembled WGS sequence"/>
</dbReference>
<accession>A0A3M7S395</accession>
<name>A0A3M7S395_BRAPC</name>
<keyword evidence="2" id="KW-1185">Reference proteome</keyword>
<proteinExistence type="predicted"/>
<dbReference type="EMBL" id="REGN01002105">
    <property type="protein sequence ID" value="RNA30286.1"/>
    <property type="molecule type" value="Genomic_DNA"/>
</dbReference>
<organism evidence="1 2">
    <name type="scientific">Brachionus plicatilis</name>
    <name type="common">Marine rotifer</name>
    <name type="synonym">Brachionus muelleri</name>
    <dbReference type="NCBI Taxonomy" id="10195"/>
    <lineage>
        <taxon>Eukaryota</taxon>
        <taxon>Metazoa</taxon>
        <taxon>Spiralia</taxon>
        <taxon>Gnathifera</taxon>
        <taxon>Rotifera</taxon>
        <taxon>Eurotatoria</taxon>
        <taxon>Monogononta</taxon>
        <taxon>Pseudotrocha</taxon>
        <taxon>Ploima</taxon>
        <taxon>Brachionidae</taxon>
        <taxon>Brachionus</taxon>
    </lineage>
</organism>
<gene>
    <name evidence="1" type="ORF">BpHYR1_027650</name>
</gene>
<dbReference type="AlphaFoldDB" id="A0A3M7S395"/>
<reference evidence="1 2" key="1">
    <citation type="journal article" date="2018" name="Sci. Rep.">
        <title>Genomic signatures of local adaptation to the degree of environmental predictability in rotifers.</title>
        <authorList>
            <person name="Franch-Gras L."/>
            <person name="Hahn C."/>
            <person name="Garcia-Roger E.M."/>
            <person name="Carmona M.J."/>
            <person name="Serra M."/>
            <person name="Gomez A."/>
        </authorList>
    </citation>
    <scope>NUCLEOTIDE SEQUENCE [LARGE SCALE GENOMIC DNA]</scope>
    <source>
        <strain evidence="1">HYR1</strain>
    </source>
</reference>
<protein>
    <submittedName>
        <fullName evidence="1">Uncharacterized protein</fullName>
    </submittedName>
</protein>
<sequence>MPLLEQGNNLIAQDNKTNPKKTIHLLLVDIRTTGWQLNSNKSPAMDKRITDFILKLLNKIEDSKSTYANNTLLLCSIFALTFKFSSSIKFSFADI</sequence>